<protein>
    <submittedName>
        <fullName evidence="2">Uncharacterized protein</fullName>
    </submittedName>
</protein>
<dbReference type="RefSeq" id="WP_405254454.1">
    <property type="nucleotide sequence ID" value="NZ_JBJGWE010000005.1"/>
</dbReference>
<sequence>MFVSKPVYTSDKRYAIIFVSIRGLLVIHILYNNPETDWIEADSDIMRFQ</sequence>
<feature type="transmembrane region" description="Helical" evidence="1">
    <location>
        <begin position="12"/>
        <end position="31"/>
    </location>
</feature>
<accession>A0ABW8QBS1</accession>
<dbReference type="EMBL" id="JBJGWJ010000005">
    <property type="protein sequence ID" value="MFK8293808.1"/>
    <property type="molecule type" value="Genomic_DNA"/>
</dbReference>
<organism evidence="2 3">
    <name type="scientific">Capnocytophaga stomatis</name>
    <dbReference type="NCBI Taxonomy" id="1848904"/>
    <lineage>
        <taxon>Bacteria</taxon>
        <taxon>Pseudomonadati</taxon>
        <taxon>Bacteroidota</taxon>
        <taxon>Flavobacteriia</taxon>
        <taxon>Flavobacteriales</taxon>
        <taxon>Flavobacteriaceae</taxon>
        <taxon>Capnocytophaga</taxon>
    </lineage>
</organism>
<evidence type="ECO:0000256" key="1">
    <source>
        <dbReference type="SAM" id="Phobius"/>
    </source>
</evidence>
<comment type="caution">
    <text evidence="2">The sequence shown here is derived from an EMBL/GenBank/DDBJ whole genome shotgun (WGS) entry which is preliminary data.</text>
</comment>
<keyword evidence="1" id="KW-1133">Transmembrane helix</keyword>
<evidence type="ECO:0000313" key="3">
    <source>
        <dbReference type="Proteomes" id="UP001622370"/>
    </source>
</evidence>
<name>A0ABW8QBS1_9FLAO</name>
<keyword evidence="3" id="KW-1185">Reference proteome</keyword>
<proteinExistence type="predicted"/>
<evidence type="ECO:0000313" key="2">
    <source>
        <dbReference type="EMBL" id="MFK8293808.1"/>
    </source>
</evidence>
<reference evidence="2 3" key="1">
    <citation type="journal article" date="2016" name="Sci. Rep.">
        <title>Whole genome sequencing identifies a novel species of the genus Capnocytophaga isolated from dog and cat bite wounds in humans.</title>
        <authorList>
            <person name="Zangenah S."/>
            <person name="Abbasi N."/>
            <person name="Andersson A.F."/>
            <person name="Bergman P."/>
        </authorList>
    </citation>
    <scope>NUCLEOTIDE SEQUENCE [LARGE SCALE GENOMIC DNA]</scope>
    <source>
        <strain evidence="2 3">W5</strain>
    </source>
</reference>
<dbReference type="Proteomes" id="UP001622370">
    <property type="component" value="Unassembled WGS sequence"/>
</dbReference>
<gene>
    <name evidence="2" type="ORF">ACI76L_08445</name>
</gene>
<keyword evidence="1" id="KW-0472">Membrane</keyword>
<keyword evidence="1" id="KW-0812">Transmembrane</keyword>